<dbReference type="EMBL" id="FNTX01000001">
    <property type="protein sequence ID" value="SEE32305.1"/>
    <property type="molecule type" value="Genomic_DNA"/>
</dbReference>
<keyword evidence="3" id="KW-1185">Reference proteome</keyword>
<accession>A0A1H5HWN1</accession>
<name>A0A1H5HWN1_9MICO</name>
<dbReference type="RefSeq" id="WP_089772846.1">
    <property type="nucleotide sequence ID" value="NZ_FNTX01000001.1"/>
</dbReference>
<dbReference type="Pfam" id="PF13649">
    <property type="entry name" value="Methyltransf_25"/>
    <property type="match status" value="1"/>
</dbReference>
<reference evidence="3" key="1">
    <citation type="submission" date="2016-10" db="EMBL/GenBank/DDBJ databases">
        <authorList>
            <person name="Varghese N."/>
            <person name="Submissions S."/>
        </authorList>
    </citation>
    <scope>NUCLEOTIDE SEQUENCE [LARGE SCALE GENOMIC DNA]</scope>
    <source>
        <strain evidence="3">DSM 21368</strain>
    </source>
</reference>
<dbReference type="Proteomes" id="UP000199220">
    <property type="component" value="Unassembled WGS sequence"/>
</dbReference>
<gene>
    <name evidence="2" type="ORF">SAMN04488554_2089</name>
</gene>
<evidence type="ECO:0000313" key="3">
    <source>
        <dbReference type="Proteomes" id="UP000199220"/>
    </source>
</evidence>
<organism evidence="2 3">
    <name type="scientific">Ruania alba</name>
    <dbReference type="NCBI Taxonomy" id="648782"/>
    <lineage>
        <taxon>Bacteria</taxon>
        <taxon>Bacillati</taxon>
        <taxon>Actinomycetota</taxon>
        <taxon>Actinomycetes</taxon>
        <taxon>Micrococcales</taxon>
        <taxon>Ruaniaceae</taxon>
        <taxon>Ruania</taxon>
    </lineage>
</organism>
<feature type="domain" description="Methyltransferase" evidence="1">
    <location>
        <begin position="23"/>
        <end position="124"/>
    </location>
</feature>
<sequence>MNALSPRLAAIVAALPLRPGLRVLEIGGAPGAAARAVAERIGNGHILVIDRSATGVAQIRRNAAAQIETGVLSTRQVAAEHFELLTSEAPFDLAFAVRVGALDGRHPRAGALAKERIAAALTPTGRLFIDGGDPLREVELPGR</sequence>
<dbReference type="InterPro" id="IPR041698">
    <property type="entry name" value="Methyltransf_25"/>
</dbReference>
<dbReference type="AlphaFoldDB" id="A0A1H5HWN1"/>
<evidence type="ECO:0000259" key="1">
    <source>
        <dbReference type="Pfam" id="PF13649"/>
    </source>
</evidence>
<dbReference type="OrthoDB" id="4571118at2"/>
<dbReference type="InterPro" id="IPR029063">
    <property type="entry name" value="SAM-dependent_MTases_sf"/>
</dbReference>
<dbReference type="Gene3D" id="3.40.50.150">
    <property type="entry name" value="Vaccinia Virus protein VP39"/>
    <property type="match status" value="1"/>
</dbReference>
<proteinExistence type="predicted"/>
<protein>
    <recommendedName>
        <fullName evidence="1">Methyltransferase domain-containing protein</fullName>
    </recommendedName>
</protein>
<dbReference type="SUPFAM" id="SSF53335">
    <property type="entry name" value="S-adenosyl-L-methionine-dependent methyltransferases"/>
    <property type="match status" value="1"/>
</dbReference>
<dbReference type="STRING" id="648782.SAMN04488554_2089"/>
<evidence type="ECO:0000313" key="2">
    <source>
        <dbReference type="EMBL" id="SEE32305.1"/>
    </source>
</evidence>